<keyword evidence="2" id="KW-0238">DNA-binding</keyword>
<dbReference type="InterPro" id="IPR036388">
    <property type="entry name" value="WH-like_DNA-bd_sf"/>
</dbReference>
<keyword evidence="6" id="KW-1185">Reference proteome</keyword>
<dbReference type="Gene3D" id="1.10.10.10">
    <property type="entry name" value="Winged helix-like DNA-binding domain superfamily/Winged helix DNA-binding domain"/>
    <property type="match status" value="1"/>
</dbReference>
<dbReference type="InterPro" id="IPR002577">
    <property type="entry name" value="HTH_HxlR"/>
</dbReference>
<comment type="caution">
    <text evidence="5">The sequence shown here is derived from an EMBL/GenBank/DDBJ whole genome shotgun (WGS) entry which is preliminary data.</text>
</comment>
<evidence type="ECO:0000256" key="2">
    <source>
        <dbReference type="ARBA" id="ARBA00023125"/>
    </source>
</evidence>
<protein>
    <submittedName>
        <fullName evidence="5">Helix-turn-helix transcriptional regulator</fullName>
    </submittedName>
</protein>
<evidence type="ECO:0000313" key="6">
    <source>
        <dbReference type="Proteomes" id="UP000645007"/>
    </source>
</evidence>
<dbReference type="PANTHER" id="PTHR33204:SF29">
    <property type="entry name" value="TRANSCRIPTIONAL REGULATOR"/>
    <property type="match status" value="1"/>
</dbReference>
<evidence type="ECO:0000256" key="1">
    <source>
        <dbReference type="ARBA" id="ARBA00023015"/>
    </source>
</evidence>
<keyword evidence="3" id="KW-0804">Transcription</keyword>
<sequence length="132" mass="15293">MYQRKIPKEFYCTVDYALDIFGGKWKPRLLCIIANDEPIRYQKLKEQMENISDTALADSLKELQNAGIVKRHQFNEMPLRVEYSLTAKGETLIPVLNKISAWAIQNSSSSIYQGKHFKQIHQKAFQTKKNGD</sequence>
<keyword evidence="1" id="KW-0805">Transcription regulation</keyword>
<organism evidence="5 6">
    <name type="scientific">Limosilactobacillus urinaemulieris</name>
    <dbReference type="NCBI Taxonomy" id="2742600"/>
    <lineage>
        <taxon>Bacteria</taxon>
        <taxon>Bacillati</taxon>
        <taxon>Bacillota</taxon>
        <taxon>Bacilli</taxon>
        <taxon>Lactobacillales</taxon>
        <taxon>Lactobacillaceae</taxon>
        <taxon>Limosilactobacillus</taxon>
    </lineage>
</organism>
<dbReference type="InterPro" id="IPR036390">
    <property type="entry name" value="WH_DNA-bd_sf"/>
</dbReference>
<dbReference type="RefSeq" id="WP_191911869.1">
    <property type="nucleotide sequence ID" value="NZ_CAKOBX010000012.1"/>
</dbReference>
<dbReference type="PROSITE" id="PS51118">
    <property type="entry name" value="HTH_HXLR"/>
    <property type="match status" value="1"/>
</dbReference>
<dbReference type="Proteomes" id="UP000645007">
    <property type="component" value="Unassembled WGS sequence"/>
</dbReference>
<proteinExistence type="predicted"/>
<dbReference type="EMBL" id="JABUXR010000017">
    <property type="protein sequence ID" value="MBD8086146.1"/>
    <property type="molecule type" value="Genomic_DNA"/>
</dbReference>
<dbReference type="SUPFAM" id="SSF46785">
    <property type="entry name" value="Winged helix' DNA-binding domain"/>
    <property type="match status" value="1"/>
</dbReference>
<dbReference type="PANTHER" id="PTHR33204">
    <property type="entry name" value="TRANSCRIPTIONAL REGULATOR, MARR FAMILY"/>
    <property type="match status" value="1"/>
</dbReference>
<evidence type="ECO:0000256" key="3">
    <source>
        <dbReference type="ARBA" id="ARBA00023163"/>
    </source>
</evidence>
<gene>
    <name evidence="5" type="ORF">HUK45_07865</name>
</gene>
<reference evidence="5 6" key="1">
    <citation type="submission" date="2020-06" db="EMBL/GenBank/DDBJ databases">
        <title>Limosilactobacillus sp. nov.</title>
        <authorList>
            <person name="Ksiezarek M."/>
            <person name="Goncalves Ribeiro T."/>
            <person name="Rocha J."/>
            <person name="Grosso F."/>
            <person name="Peixe L."/>
        </authorList>
    </citation>
    <scope>NUCLEOTIDE SEQUENCE [LARGE SCALE GENOMIC DNA]</scope>
    <source>
        <strain evidence="6">c9Ua_26_M</strain>
    </source>
</reference>
<name>A0ABR8ZLI2_9LACO</name>
<dbReference type="Pfam" id="PF01638">
    <property type="entry name" value="HxlR"/>
    <property type="match status" value="1"/>
</dbReference>
<feature type="domain" description="HTH hxlR-type" evidence="4">
    <location>
        <begin position="12"/>
        <end position="111"/>
    </location>
</feature>
<accession>A0ABR8ZLI2</accession>
<evidence type="ECO:0000259" key="4">
    <source>
        <dbReference type="PROSITE" id="PS51118"/>
    </source>
</evidence>
<evidence type="ECO:0000313" key="5">
    <source>
        <dbReference type="EMBL" id="MBD8086146.1"/>
    </source>
</evidence>